<dbReference type="SUPFAM" id="SSF53448">
    <property type="entry name" value="Nucleotide-diphospho-sugar transferases"/>
    <property type="match status" value="1"/>
</dbReference>
<protein>
    <submittedName>
        <fullName evidence="3">Nucleotidyltransferase family protein</fullName>
    </submittedName>
</protein>
<gene>
    <name evidence="3" type="ORF">H4F98_03445</name>
</gene>
<dbReference type="PANTHER" id="PTHR43777">
    <property type="entry name" value="MOLYBDENUM COFACTOR CYTIDYLYLTRANSFERASE"/>
    <property type="match status" value="1"/>
</dbReference>
<dbReference type="InterPro" id="IPR029044">
    <property type="entry name" value="Nucleotide-diphossugar_trans"/>
</dbReference>
<organism evidence="3 4">
    <name type="scientific">Marilutibacter spongiae</name>
    <dbReference type="NCBI Taxonomy" id="2025720"/>
    <lineage>
        <taxon>Bacteria</taxon>
        <taxon>Pseudomonadati</taxon>
        <taxon>Pseudomonadota</taxon>
        <taxon>Gammaproteobacteria</taxon>
        <taxon>Lysobacterales</taxon>
        <taxon>Lysobacteraceae</taxon>
        <taxon>Marilutibacter</taxon>
    </lineage>
</organism>
<dbReference type="AlphaFoldDB" id="A0A7W3Y549"/>
<evidence type="ECO:0000313" key="3">
    <source>
        <dbReference type="EMBL" id="MBB1059624.1"/>
    </source>
</evidence>
<keyword evidence="3" id="KW-0808">Transferase</keyword>
<evidence type="ECO:0000259" key="2">
    <source>
        <dbReference type="Pfam" id="PF12804"/>
    </source>
</evidence>
<dbReference type="Proteomes" id="UP000523196">
    <property type="component" value="Unassembled WGS sequence"/>
</dbReference>
<sequence length="208" mass="21588">MAGPGRPDMSSAHLAIVLAAGGSQRLGRAKALLTRDGETLVHRAARLALESRPSRACVVVGAQADAVTDAVRDLPCRVVLNPDWREGMGGSLRRAGDAFARAGVPVLVLACDQPALALGHLQALLDGAARASSRCAATRHGDAIGIPAVVPGDWFSGPGRPSGDAGFARALRELPTDARAVLDAPELLLDLDTADDVREAVSRGWLDR</sequence>
<accession>A0A7W3Y549</accession>
<dbReference type="PANTHER" id="PTHR43777:SF1">
    <property type="entry name" value="MOLYBDENUM COFACTOR CYTIDYLYLTRANSFERASE"/>
    <property type="match status" value="1"/>
</dbReference>
<evidence type="ECO:0000313" key="4">
    <source>
        <dbReference type="Proteomes" id="UP000523196"/>
    </source>
</evidence>
<keyword evidence="4" id="KW-1185">Reference proteome</keyword>
<dbReference type="Pfam" id="PF12804">
    <property type="entry name" value="NTP_transf_3"/>
    <property type="match status" value="1"/>
</dbReference>
<comment type="caution">
    <text evidence="3">The sequence shown here is derived from an EMBL/GenBank/DDBJ whole genome shotgun (WGS) entry which is preliminary data.</text>
</comment>
<evidence type="ECO:0000256" key="1">
    <source>
        <dbReference type="ARBA" id="ARBA00022842"/>
    </source>
</evidence>
<keyword evidence="1" id="KW-0460">Magnesium</keyword>
<dbReference type="CDD" id="cd04182">
    <property type="entry name" value="GT_2_like_f"/>
    <property type="match status" value="1"/>
</dbReference>
<dbReference type="InterPro" id="IPR025877">
    <property type="entry name" value="MobA-like_NTP_Trfase"/>
</dbReference>
<dbReference type="Gene3D" id="3.90.550.10">
    <property type="entry name" value="Spore Coat Polysaccharide Biosynthesis Protein SpsA, Chain A"/>
    <property type="match status" value="1"/>
</dbReference>
<reference evidence="3 4" key="1">
    <citation type="submission" date="2020-08" db="EMBL/GenBank/DDBJ databases">
        <authorList>
            <person name="Xu S."/>
            <person name="Li A."/>
        </authorList>
    </citation>
    <scope>NUCLEOTIDE SEQUENCE [LARGE SCALE GENOMIC DNA]</scope>
    <source>
        <strain evidence="3 4">119BY6-57</strain>
    </source>
</reference>
<name>A0A7W3Y549_9GAMM</name>
<feature type="domain" description="MobA-like NTP transferase" evidence="2">
    <location>
        <begin position="15"/>
        <end position="174"/>
    </location>
</feature>
<dbReference type="EMBL" id="JACHTF010000003">
    <property type="protein sequence ID" value="MBB1059624.1"/>
    <property type="molecule type" value="Genomic_DNA"/>
</dbReference>
<proteinExistence type="predicted"/>
<dbReference type="GO" id="GO:0016779">
    <property type="term" value="F:nucleotidyltransferase activity"/>
    <property type="evidence" value="ECO:0007669"/>
    <property type="project" value="UniProtKB-ARBA"/>
</dbReference>